<dbReference type="AlphaFoldDB" id="A0A177AQ52"/>
<name>A0A177AQ52_9BILA</name>
<dbReference type="EMBL" id="LWCA01002338">
    <property type="protein sequence ID" value="OAF63930.1"/>
    <property type="molecule type" value="Genomic_DNA"/>
</dbReference>
<keyword evidence="2" id="KW-1185">Reference proteome</keyword>
<organism evidence="1 2">
    <name type="scientific">Intoshia linei</name>
    <dbReference type="NCBI Taxonomy" id="1819745"/>
    <lineage>
        <taxon>Eukaryota</taxon>
        <taxon>Metazoa</taxon>
        <taxon>Spiralia</taxon>
        <taxon>Lophotrochozoa</taxon>
        <taxon>Mesozoa</taxon>
        <taxon>Orthonectida</taxon>
        <taxon>Rhopaluridae</taxon>
        <taxon>Intoshia</taxon>
    </lineage>
</organism>
<dbReference type="Proteomes" id="UP000078046">
    <property type="component" value="Unassembled WGS sequence"/>
</dbReference>
<evidence type="ECO:0000313" key="2">
    <source>
        <dbReference type="Proteomes" id="UP000078046"/>
    </source>
</evidence>
<proteinExistence type="predicted"/>
<protein>
    <submittedName>
        <fullName evidence="1">Uncharacterized protein</fullName>
    </submittedName>
</protein>
<gene>
    <name evidence="1" type="ORF">A3Q56_08368</name>
</gene>
<comment type="caution">
    <text evidence="1">The sequence shown here is derived from an EMBL/GenBank/DDBJ whole genome shotgun (WGS) entry which is preliminary data.</text>
</comment>
<evidence type="ECO:0000313" key="1">
    <source>
        <dbReference type="EMBL" id="OAF63930.1"/>
    </source>
</evidence>
<feature type="non-terminal residue" evidence="1">
    <location>
        <position position="209"/>
    </location>
</feature>
<reference evidence="1 2" key="1">
    <citation type="submission" date="2016-04" db="EMBL/GenBank/DDBJ databases">
        <title>The genome of Intoshia linei affirms orthonectids as highly simplified spiralians.</title>
        <authorList>
            <person name="Mikhailov K.V."/>
            <person name="Slusarev G.S."/>
            <person name="Nikitin M.A."/>
            <person name="Logacheva M.D."/>
            <person name="Penin A."/>
            <person name="Aleoshin V."/>
            <person name="Panchin Y.V."/>
        </authorList>
    </citation>
    <scope>NUCLEOTIDE SEQUENCE [LARGE SCALE GENOMIC DNA]</scope>
    <source>
        <strain evidence="1">Intl2013</strain>
        <tissue evidence="1">Whole animal</tissue>
    </source>
</reference>
<accession>A0A177AQ52</accession>
<sequence>MINIVVNDLTPYYANIDQNTTKQVYNVIEQHVENFLSHMKNVNKLKNFEINFENYNIPRPLVPFSKNDSFSKKHDNFMDEKYRESVFISDCFNQLASNVSTIKTVFTDKPELNCNLMHSFKMTDKIYGFILDKTNLRPSVNDIPSDRGSLWLNNEYIIEKIIVDENSNFLHMGKLIEYNENPITKNVKIVQNEKFKLLKRYQIVTIQDF</sequence>